<keyword evidence="3" id="KW-0479">Metal-binding</keyword>
<dbReference type="GO" id="GO:0006777">
    <property type="term" value="P:Mo-molybdopterin cofactor biosynthetic process"/>
    <property type="evidence" value="ECO:0007669"/>
    <property type="project" value="UniProtKB-KW"/>
</dbReference>
<dbReference type="InterPro" id="IPR029044">
    <property type="entry name" value="Nucleotide-diphossugar_trans"/>
</dbReference>
<gene>
    <name evidence="9" type="ORF">LCGC14_2559830</name>
</gene>
<proteinExistence type="inferred from homology"/>
<keyword evidence="7" id="KW-0501">Molybdenum cofactor biosynthesis</keyword>
<evidence type="ECO:0000313" key="9">
    <source>
        <dbReference type="EMBL" id="KKL10037.1"/>
    </source>
</evidence>
<dbReference type="CDD" id="cd02503">
    <property type="entry name" value="MobA"/>
    <property type="match status" value="1"/>
</dbReference>
<keyword evidence="4" id="KW-0547">Nucleotide-binding</keyword>
<sequence>MKAIVLAGGENSRYPSPKAFLKAGDETIIERTLRVLREAVSEDVLISTNEPEMYFQFGVPLIGDTVKGAGPMGGIVSVFEATGADELFVAACDMPFIRAEVVQYIIANREGPATAAVMNGRVNPLLAVYSLNLLGEMKNRLAKGRLSLVGLLEDTGAALLEEKALRELDPEGESFANVNTPEDYEQLMAQARKARP</sequence>
<dbReference type="EMBL" id="LAZR01042226">
    <property type="protein sequence ID" value="KKL10037.1"/>
    <property type="molecule type" value="Genomic_DNA"/>
</dbReference>
<dbReference type="PANTHER" id="PTHR19136:SF81">
    <property type="entry name" value="MOLYBDENUM COFACTOR GUANYLYLTRANSFERASE"/>
    <property type="match status" value="1"/>
</dbReference>
<organism evidence="9">
    <name type="scientific">marine sediment metagenome</name>
    <dbReference type="NCBI Taxonomy" id="412755"/>
    <lineage>
        <taxon>unclassified sequences</taxon>
        <taxon>metagenomes</taxon>
        <taxon>ecological metagenomes</taxon>
    </lineage>
</organism>
<evidence type="ECO:0000256" key="3">
    <source>
        <dbReference type="ARBA" id="ARBA00022723"/>
    </source>
</evidence>
<keyword evidence="5" id="KW-0460">Magnesium</keyword>
<evidence type="ECO:0000256" key="6">
    <source>
        <dbReference type="ARBA" id="ARBA00023134"/>
    </source>
</evidence>
<name>A0A0F9B889_9ZZZZ</name>
<evidence type="ECO:0000259" key="8">
    <source>
        <dbReference type="Pfam" id="PF12804"/>
    </source>
</evidence>
<dbReference type="AlphaFoldDB" id="A0A0F9B889"/>
<dbReference type="InterPro" id="IPR025877">
    <property type="entry name" value="MobA-like_NTP_Trfase"/>
</dbReference>
<accession>A0A0F9B889</accession>
<evidence type="ECO:0000256" key="2">
    <source>
        <dbReference type="ARBA" id="ARBA00022679"/>
    </source>
</evidence>
<protein>
    <recommendedName>
        <fullName evidence="8">MobA-like NTP transferase domain-containing protein</fullName>
    </recommendedName>
</protein>
<dbReference type="PANTHER" id="PTHR19136">
    <property type="entry name" value="MOLYBDENUM COFACTOR GUANYLYLTRANSFERASE"/>
    <property type="match status" value="1"/>
</dbReference>
<dbReference type="HAMAP" id="MF_00316">
    <property type="entry name" value="MobA"/>
    <property type="match status" value="1"/>
</dbReference>
<dbReference type="InterPro" id="IPR013482">
    <property type="entry name" value="Molybde_CF_guanTrfase"/>
</dbReference>
<evidence type="ECO:0000256" key="4">
    <source>
        <dbReference type="ARBA" id="ARBA00022741"/>
    </source>
</evidence>
<dbReference type="Gene3D" id="3.90.550.10">
    <property type="entry name" value="Spore Coat Polysaccharide Biosynthesis Protein SpsA, Chain A"/>
    <property type="match status" value="1"/>
</dbReference>
<keyword evidence="1" id="KW-0963">Cytoplasm</keyword>
<dbReference type="GO" id="GO:0005525">
    <property type="term" value="F:GTP binding"/>
    <property type="evidence" value="ECO:0007669"/>
    <property type="project" value="UniProtKB-KW"/>
</dbReference>
<keyword evidence="6" id="KW-0342">GTP-binding</keyword>
<dbReference type="Pfam" id="PF12804">
    <property type="entry name" value="NTP_transf_3"/>
    <property type="match status" value="1"/>
</dbReference>
<evidence type="ECO:0000256" key="1">
    <source>
        <dbReference type="ARBA" id="ARBA00022490"/>
    </source>
</evidence>
<dbReference type="SUPFAM" id="SSF53448">
    <property type="entry name" value="Nucleotide-diphospho-sugar transferases"/>
    <property type="match status" value="1"/>
</dbReference>
<keyword evidence="2" id="KW-0808">Transferase</keyword>
<dbReference type="GO" id="GO:0016779">
    <property type="term" value="F:nucleotidyltransferase activity"/>
    <property type="evidence" value="ECO:0007669"/>
    <property type="project" value="UniProtKB-ARBA"/>
</dbReference>
<feature type="domain" description="MobA-like NTP transferase" evidence="8">
    <location>
        <begin position="3"/>
        <end position="141"/>
    </location>
</feature>
<evidence type="ECO:0000256" key="7">
    <source>
        <dbReference type="ARBA" id="ARBA00023150"/>
    </source>
</evidence>
<reference evidence="9" key="1">
    <citation type="journal article" date="2015" name="Nature">
        <title>Complex archaea that bridge the gap between prokaryotes and eukaryotes.</title>
        <authorList>
            <person name="Spang A."/>
            <person name="Saw J.H."/>
            <person name="Jorgensen S.L."/>
            <person name="Zaremba-Niedzwiedzka K."/>
            <person name="Martijn J."/>
            <person name="Lind A.E."/>
            <person name="van Eijk R."/>
            <person name="Schleper C."/>
            <person name="Guy L."/>
            <person name="Ettema T.J."/>
        </authorList>
    </citation>
    <scope>NUCLEOTIDE SEQUENCE</scope>
</reference>
<dbReference type="GO" id="GO:0046872">
    <property type="term" value="F:metal ion binding"/>
    <property type="evidence" value="ECO:0007669"/>
    <property type="project" value="UniProtKB-KW"/>
</dbReference>
<evidence type="ECO:0000256" key="5">
    <source>
        <dbReference type="ARBA" id="ARBA00022842"/>
    </source>
</evidence>
<comment type="caution">
    <text evidence="9">The sequence shown here is derived from an EMBL/GenBank/DDBJ whole genome shotgun (WGS) entry which is preliminary data.</text>
</comment>